<evidence type="ECO:0000256" key="3">
    <source>
        <dbReference type="ARBA" id="ARBA00022552"/>
    </source>
</evidence>
<dbReference type="PIRSF" id="PIRSF004486">
    <property type="entry name" value="MraW"/>
    <property type="match status" value="1"/>
</dbReference>
<dbReference type="InterPro" id="IPR023397">
    <property type="entry name" value="SAM-dep_MeTrfase_MraW_recog"/>
</dbReference>
<gene>
    <name evidence="7" type="ORF">UFOPK3482_00226</name>
</gene>
<evidence type="ECO:0000313" key="7">
    <source>
        <dbReference type="EMBL" id="CAB4882501.1"/>
    </source>
</evidence>
<keyword evidence="3" id="KW-0698">rRNA processing</keyword>
<dbReference type="Pfam" id="PF01795">
    <property type="entry name" value="Methyltransf_5"/>
    <property type="match status" value="1"/>
</dbReference>
<comment type="similarity">
    <text evidence="1">Belongs to the methyltransferase superfamily. RsmH family.</text>
</comment>
<reference evidence="7" key="1">
    <citation type="submission" date="2020-05" db="EMBL/GenBank/DDBJ databases">
        <authorList>
            <person name="Chiriac C."/>
            <person name="Salcher M."/>
            <person name="Ghai R."/>
            <person name="Kavagutti S V."/>
        </authorList>
    </citation>
    <scope>NUCLEOTIDE SEQUENCE</scope>
</reference>
<keyword evidence="5" id="KW-0808">Transferase</keyword>
<sequence>MGETMQHISVMRDRCVDLLSPSILATENPVVVDATLGLGGHSEALLQRFSNLTVIGIDRDTEALAKARTRLAAFGERFKSTHAIFDEFSHVLQGFGIEKINGVLFDLGVSSMQLDEGSRGFSYSHDAPLDMRMDQTRGTTAYEIVNTYEPGEMVRILRVYGEEKFATRIVENIIKARAIAPLNSTVELAALVKESIPAATRRTGGNPAKRTFQALRIAVNDELGAIERAIPQALDHIVIGGRVVVMSFQSLEDRIIKEKFADASTSKSPRELPIELPEYAAKFKLVFNSSEKPSEEEIAENSRAASVRLRAIERVAA</sequence>
<name>A0A6J7EK36_9ZZZZ</name>
<evidence type="ECO:0000256" key="4">
    <source>
        <dbReference type="ARBA" id="ARBA00022603"/>
    </source>
</evidence>
<dbReference type="HAMAP" id="MF_01007">
    <property type="entry name" value="16SrRNA_methyltr_H"/>
    <property type="match status" value="1"/>
</dbReference>
<dbReference type="GO" id="GO:0005737">
    <property type="term" value="C:cytoplasm"/>
    <property type="evidence" value="ECO:0007669"/>
    <property type="project" value="TreeGrafter"/>
</dbReference>
<organism evidence="7">
    <name type="scientific">freshwater metagenome</name>
    <dbReference type="NCBI Taxonomy" id="449393"/>
    <lineage>
        <taxon>unclassified sequences</taxon>
        <taxon>metagenomes</taxon>
        <taxon>ecological metagenomes</taxon>
    </lineage>
</organism>
<evidence type="ECO:0000256" key="6">
    <source>
        <dbReference type="ARBA" id="ARBA00022691"/>
    </source>
</evidence>
<dbReference type="Gene3D" id="1.10.150.170">
    <property type="entry name" value="Putative methyltransferase TM0872, insert domain"/>
    <property type="match status" value="1"/>
</dbReference>
<keyword evidence="2" id="KW-0963">Cytoplasm</keyword>
<dbReference type="GO" id="GO:0070475">
    <property type="term" value="P:rRNA base methylation"/>
    <property type="evidence" value="ECO:0007669"/>
    <property type="project" value="TreeGrafter"/>
</dbReference>
<proteinExistence type="inferred from homology"/>
<keyword evidence="6" id="KW-0949">S-adenosyl-L-methionine</keyword>
<dbReference type="FunFam" id="1.10.150.170:FF:000001">
    <property type="entry name" value="Ribosomal RNA small subunit methyltransferase H"/>
    <property type="match status" value="1"/>
</dbReference>
<dbReference type="PANTHER" id="PTHR11265:SF0">
    <property type="entry name" value="12S RRNA N4-METHYLCYTIDINE METHYLTRANSFERASE"/>
    <property type="match status" value="1"/>
</dbReference>
<dbReference type="AlphaFoldDB" id="A0A6J7EK36"/>
<keyword evidence="4" id="KW-0489">Methyltransferase</keyword>
<dbReference type="PANTHER" id="PTHR11265">
    <property type="entry name" value="S-ADENOSYL-METHYLTRANSFERASE MRAW"/>
    <property type="match status" value="1"/>
</dbReference>
<dbReference type="Gene3D" id="3.40.50.150">
    <property type="entry name" value="Vaccinia Virus protein VP39"/>
    <property type="match status" value="1"/>
</dbReference>
<evidence type="ECO:0000256" key="1">
    <source>
        <dbReference type="ARBA" id="ARBA00010396"/>
    </source>
</evidence>
<evidence type="ECO:0000256" key="5">
    <source>
        <dbReference type="ARBA" id="ARBA00022679"/>
    </source>
</evidence>
<dbReference type="SUPFAM" id="SSF81799">
    <property type="entry name" value="Putative methyltransferase TM0872, insert domain"/>
    <property type="match status" value="1"/>
</dbReference>
<evidence type="ECO:0000256" key="2">
    <source>
        <dbReference type="ARBA" id="ARBA00022490"/>
    </source>
</evidence>
<dbReference type="InterPro" id="IPR029063">
    <property type="entry name" value="SAM-dependent_MTases_sf"/>
</dbReference>
<dbReference type="SUPFAM" id="SSF53335">
    <property type="entry name" value="S-adenosyl-L-methionine-dependent methyltransferases"/>
    <property type="match status" value="1"/>
</dbReference>
<protein>
    <submittedName>
        <fullName evidence="7">Unannotated protein</fullName>
    </submittedName>
</protein>
<dbReference type="InterPro" id="IPR002903">
    <property type="entry name" value="RsmH"/>
</dbReference>
<dbReference type="EMBL" id="CAFBLZ010000010">
    <property type="protein sequence ID" value="CAB4882501.1"/>
    <property type="molecule type" value="Genomic_DNA"/>
</dbReference>
<dbReference type="GO" id="GO:0071424">
    <property type="term" value="F:rRNA (cytosine-N4-)-methyltransferase activity"/>
    <property type="evidence" value="ECO:0007669"/>
    <property type="project" value="TreeGrafter"/>
</dbReference>
<accession>A0A6J7EK36</accession>
<dbReference type="NCBIfam" id="TIGR00006">
    <property type="entry name" value="16S rRNA (cytosine(1402)-N(4))-methyltransferase RsmH"/>
    <property type="match status" value="1"/>
</dbReference>